<dbReference type="EC" id="1.17.1.8" evidence="10 13"/>
<dbReference type="HAMAP" id="MF_00102">
    <property type="entry name" value="DapB"/>
    <property type="match status" value="1"/>
</dbReference>
<evidence type="ECO:0000256" key="13">
    <source>
        <dbReference type="HAMAP-Rule" id="MF_00102"/>
    </source>
</evidence>
<comment type="subcellular location">
    <subcellularLocation>
        <location evidence="13">Cytoplasm</location>
    </subcellularLocation>
</comment>
<dbReference type="SUPFAM" id="SSF51735">
    <property type="entry name" value="NAD(P)-binding Rossmann-fold domains"/>
    <property type="match status" value="1"/>
</dbReference>
<keyword evidence="4 13" id="KW-0521">NADP</keyword>
<dbReference type="Proteomes" id="UP000635278">
    <property type="component" value="Unassembled WGS sequence"/>
</dbReference>
<feature type="binding site" evidence="13">
    <location>
        <position position="44"/>
    </location>
    <ligand>
        <name>NADP(+)</name>
        <dbReference type="ChEBI" id="CHEBI:58349"/>
    </ligand>
</feature>
<feature type="active site" description="Proton donor/acceptor" evidence="13">
    <location>
        <position position="153"/>
    </location>
</feature>
<feature type="binding site" evidence="13">
    <location>
        <begin position="163"/>
        <end position="164"/>
    </location>
    <ligand>
        <name>(S)-2,3,4,5-tetrahydrodipicolinate</name>
        <dbReference type="ChEBI" id="CHEBI:16845"/>
    </ligand>
</feature>
<dbReference type="EMBL" id="WOTB01000023">
    <property type="protein sequence ID" value="NHN85968.1"/>
    <property type="molecule type" value="Genomic_DNA"/>
</dbReference>
<feature type="domain" description="Dihydrodipicolinate reductase N-terminal" evidence="14">
    <location>
        <begin position="7"/>
        <end position="122"/>
    </location>
</feature>
<comment type="caution">
    <text evidence="13">Was originally thought to be a dihydrodipicolinate reductase (DHDPR), catalyzing the conversion of dihydrodipicolinate to tetrahydrodipicolinate. However, it was shown in E.coli that the substrate of the enzymatic reaction is not dihydrodipicolinate (DHDP) but in fact (2S,4S)-4-hydroxy-2,3,4,5-tetrahydrodipicolinic acid (HTPA), the product released by the DapA-catalyzed reaction.</text>
</comment>
<dbReference type="SUPFAM" id="SSF55347">
    <property type="entry name" value="Glyceraldehyde-3-phosphate dehydrogenase-like, C-terminal domain"/>
    <property type="match status" value="1"/>
</dbReference>
<evidence type="ECO:0000256" key="5">
    <source>
        <dbReference type="ARBA" id="ARBA00022915"/>
    </source>
</evidence>
<dbReference type="NCBIfam" id="TIGR00036">
    <property type="entry name" value="dapB"/>
    <property type="match status" value="1"/>
</dbReference>
<feature type="binding site" evidence="13">
    <location>
        <begin position="95"/>
        <end position="97"/>
    </location>
    <ligand>
        <name>NAD(+)</name>
        <dbReference type="ChEBI" id="CHEBI:57540"/>
    </ligand>
</feature>
<keyword evidence="3 13" id="KW-0028">Amino-acid biosynthesis</keyword>
<dbReference type="InterPro" id="IPR022663">
    <property type="entry name" value="DapB_C"/>
</dbReference>
<evidence type="ECO:0000256" key="4">
    <source>
        <dbReference type="ARBA" id="ARBA00022857"/>
    </source>
</evidence>
<feature type="binding site" evidence="13">
    <location>
        <begin position="119"/>
        <end position="122"/>
    </location>
    <ligand>
        <name>NAD(+)</name>
        <dbReference type="ChEBI" id="CHEBI:57540"/>
    </ligand>
</feature>
<evidence type="ECO:0000313" key="17">
    <source>
        <dbReference type="Proteomes" id="UP000635278"/>
    </source>
</evidence>
<keyword evidence="6 13" id="KW-0560">Oxidoreductase</keyword>
<feature type="domain" description="Dihydrodipicolinate reductase C-terminal" evidence="15">
    <location>
        <begin position="125"/>
        <end position="262"/>
    </location>
</feature>
<comment type="subunit">
    <text evidence="13">Homotetramer.</text>
</comment>
<dbReference type="PANTHER" id="PTHR20836:SF0">
    <property type="entry name" value="4-HYDROXY-TETRAHYDRODIPICOLINATE REDUCTASE 1, CHLOROPLASTIC-RELATED"/>
    <property type="match status" value="1"/>
</dbReference>
<gene>
    <name evidence="13" type="primary">dapB</name>
    <name evidence="16" type="ORF">GOB93_15155</name>
</gene>
<evidence type="ECO:0000256" key="2">
    <source>
        <dbReference type="ARBA" id="ARBA00022490"/>
    </source>
</evidence>
<dbReference type="PANTHER" id="PTHR20836">
    <property type="entry name" value="DIHYDRODIPICOLINATE REDUCTASE"/>
    <property type="match status" value="1"/>
</dbReference>
<dbReference type="GO" id="GO:0008839">
    <property type="term" value="F:4-hydroxy-tetrahydrodipicolinate reductase"/>
    <property type="evidence" value="ECO:0007669"/>
    <property type="project" value="UniProtKB-EC"/>
</dbReference>
<dbReference type="PIRSF" id="PIRSF000161">
    <property type="entry name" value="DHPR"/>
    <property type="match status" value="1"/>
</dbReference>
<keyword evidence="17" id="KW-1185">Reference proteome</keyword>
<dbReference type="RefSeq" id="WP_173584356.1">
    <property type="nucleotide sequence ID" value="NZ_WOTB01000023.1"/>
</dbReference>
<dbReference type="Gene3D" id="3.30.360.10">
    <property type="entry name" value="Dihydrodipicolinate Reductase, domain 2"/>
    <property type="match status" value="1"/>
</dbReference>
<comment type="catalytic activity">
    <reaction evidence="12 13">
        <text>(S)-2,3,4,5-tetrahydrodipicolinate + NAD(+) + H2O = (2S,4S)-4-hydroxy-2,3,4,5-tetrahydrodipicolinate + NADH + H(+)</text>
        <dbReference type="Rhea" id="RHEA:35323"/>
        <dbReference type="ChEBI" id="CHEBI:15377"/>
        <dbReference type="ChEBI" id="CHEBI:15378"/>
        <dbReference type="ChEBI" id="CHEBI:16845"/>
        <dbReference type="ChEBI" id="CHEBI:57540"/>
        <dbReference type="ChEBI" id="CHEBI:57945"/>
        <dbReference type="ChEBI" id="CHEBI:67139"/>
        <dbReference type="EC" id="1.17.1.8"/>
    </reaction>
</comment>
<comment type="caution">
    <text evidence="16">The sequence shown here is derived from an EMBL/GenBank/DDBJ whole genome shotgun (WGS) entry which is preliminary data.</text>
</comment>
<accession>A0ABX0JVE9</accession>
<evidence type="ECO:0000256" key="11">
    <source>
        <dbReference type="ARBA" id="ARBA00049080"/>
    </source>
</evidence>
<dbReference type="Pfam" id="PF01113">
    <property type="entry name" value="DapB_N"/>
    <property type="match status" value="1"/>
</dbReference>
<dbReference type="PROSITE" id="PS01298">
    <property type="entry name" value="DAPB"/>
    <property type="match status" value="1"/>
</dbReference>
<evidence type="ECO:0000256" key="10">
    <source>
        <dbReference type="ARBA" id="ARBA00038983"/>
    </source>
</evidence>
<evidence type="ECO:0000256" key="1">
    <source>
        <dbReference type="ARBA" id="ARBA00006642"/>
    </source>
</evidence>
<keyword evidence="2 13" id="KW-0963">Cytoplasm</keyword>
<dbReference type="InterPro" id="IPR036291">
    <property type="entry name" value="NAD(P)-bd_dom_sf"/>
</dbReference>
<evidence type="ECO:0000256" key="6">
    <source>
        <dbReference type="ARBA" id="ARBA00023002"/>
    </source>
</evidence>
<name>A0ABX0JVE9_9PROT</name>
<reference evidence="16 17" key="1">
    <citation type="journal article" date="2020" name="Int. J. Syst. Evol. Microbiol.">
        <title>Novel acetic acid bacteria from cider fermentations: Acetobacter conturbans sp. nov. and Acetobacter fallax sp. nov.</title>
        <authorList>
            <person name="Sombolestani A.S."/>
            <person name="Cleenwerck I."/>
            <person name="Cnockaert M."/>
            <person name="Borremans W."/>
            <person name="Wieme A.D."/>
            <person name="De Vuyst L."/>
            <person name="Vandamme P."/>
        </authorList>
    </citation>
    <scope>NUCLEOTIDE SEQUENCE [LARGE SCALE GENOMIC DNA]</scope>
    <source>
        <strain evidence="16 17">LMG 30640</strain>
    </source>
</reference>
<feature type="binding site" evidence="13">
    <location>
        <position position="154"/>
    </location>
    <ligand>
        <name>(S)-2,3,4,5-tetrahydrodipicolinate</name>
        <dbReference type="ChEBI" id="CHEBI:16845"/>
    </ligand>
</feature>
<evidence type="ECO:0000256" key="8">
    <source>
        <dbReference type="ARBA" id="ARBA00023154"/>
    </source>
</evidence>
<evidence type="ECO:0000256" key="12">
    <source>
        <dbReference type="ARBA" id="ARBA00049396"/>
    </source>
</evidence>
<dbReference type="InterPro" id="IPR022664">
    <property type="entry name" value="DapB_N_CS"/>
</dbReference>
<evidence type="ECO:0000313" key="16">
    <source>
        <dbReference type="EMBL" id="NHN85968.1"/>
    </source>
</evidence>
<evidence type="ECO:0000259" key="15">
    <source>
        <dbReference type="Pfam" id="PF05173"/>
    </source>
</evidence>
<comment type="pathway">
    <text evidence="9 13">Amino-acid biosynthesis; L-lysine biosynthesis via DAP pathway; (S)-tetrahydrodipicolinate from L-aspartate: step 4/4.</text>
</comment>
<sequence>MMSRPLRIGIAGITGRMGHGLVASSLDAGFTVAAGTVRHSSDEKITDPRTGGIKISQNLQDIVACVDVVIDFTHVSAVISHARILADADVPWVLGTTGLTLPEQNAVDVAALRIPVVQAANFSAGVTLITRLAREMGAVLSADKYDAEIVEMHHRQKVDAPSGTALAIGEAVAEGRGTTLSAVREPLREGLCGPRKTGAIGFASMRGGQIVGEHTLFFTSGTEQIELGHRAFDRRVFADGAVQAANWVVDRRPRLYSMDDVLGLA</sequence>
<dbReference type="Pfam" id="PF05173">
    <property type="entry name" value="DapB_C"/>
    <property type="match status" value="1"/>
</dbReference>
<dbReference type="InterPro" id="IPR000846">
    <property type="entry name" value="DapB_N"/>
</dbReference>
<comment type="catalytic activity">
    <reaction evidence="11 13">
        <text>(S)-2,3,4,5-tetrahydrodipicolinate + NADP(+) + H2O = (2S,4S)-4-hydroxy-2,3,4,5-tetrahydrodipicolinate + NADPH + H(+)</text>
        <dbReference type="Rhea" id="RHEA:35331"/>
        <dbReference type="ChEBI" id="CHEBI:15377"/>
        <dbReference type="ChEBI" id="CHEBI:15378"/>
        <dbReference type="ChEBI" id="CHEBI:16845"/>
        <dbReference type="ChEBI" id="CHEBI:57783"/>
        <dbReference type="ChEBI" id="CHEBI:58349"/>
        <dbReference type="ChEBI" id="CHEBI:67139"/>
        <dbReference type="EC" id="1.17.1.8"/>
    </reaction>
</comment>
<protein>
    <recommendedName>
        <fullName evidence="10 13">4-hydroxy-tetrahydrodipicolinate reductase</fullName>
        <shortName evidence="13">HTPA reductase</shortName>
        <ecNumber evidence="10 13">1.17.1.8</ecNumber>
    </recommendedName>
</protein>
<feature type="active site" description="Proton donor" evidence="13">
    <location>
        <position position="157"/>
    </location>
</feature>
<feature type="binding site" evidence="13">
    <location>
        <begin position="12"/>
        <end position="17"/>
    </location>
    <ligand>
        <name>NAD(+)</name>
        <dbReference type="ChEBI" id="CHEBI:57540"/>
    </ligand>
</feature>
<comment type="function">
    <text evidence="13">Catalyzes the conversion of 4-hydroxy-tetrahydrodipicolinate (HTPA) to tetrahydrodipicolinate.</text>
</comment>
<evidence type="ECO:0000256" key="3">
    <source>
        <dbReference type="ARBA" id="ARBA00022605"/>
    </source>
</evidence>
<feature type="binding site" evidence="13">
    <location>
        <position position="43"/>
    </location>
    <ligand>
        <name>NAD(+)</name>
        <dbReference type="ChEBI" id="CHEBI:57540"/>
    </ligand>
</feature>
<proteinExistence type="inferred from homology"/>
<organism evidence="16 17">
    <name type="scientific">Acetobacter musti</name>
    <dbReference type="NCBI Taxonomy" id="864732"/>
    <lineage>
        <taxon>Bacteria</taxon>
        <taxon>Pseudomonadati</taxon>
        <taxon>Pseudomonadota</taxon>
        <taxon>Alphaproteobacteria</taxon>
        <taxon>Acetobacterales</taxon>
        <taxon>Acetobacteraceae</taxon>
        <taxon>Acetobacter</taxon>
    </lineage>
</organism>
<comment type="similarity">
    <text evidence="1 13">Belongs to the DapB family.</text>
</comment>
<dbReference type="InterPro" id="IPR023940">
    <property type="entry name" value="DHDPR_bac"/>
</dbReference>
<evidence type="ECO:0000256" key="9">
    <source>
        <dbReference type="ARBA" id="ARBA00037922"/>
    </source>
</evidence>
<evidence type="ECO:0000256" key="7">
    <source>
        <dbReference type="ARBA" id="ARBA00023027"/>
    </source>
</evidence>
<keyword evidence="8 13" id="KW-0457">Lysine biosynthesis</keyword>
<keyword evidence="7 13" id="KW-0520">NAD</keyword>
<dbReference type="Gene3D" id="3.40.50.720">
    <property type="entry name" value="NAD(P)-binding Rossmann-like Domain"/>
    <property type="match status" value="1"/>
</dbReference>
<keyword evidence="5 13" id="KW-0220">Diaminopimelate biosynthesis</keyword>
<dbReference type="CDD" id="cd02274">
    <property type="entry name" value="DHDPR_N"/>
    <property type="match status" value="1"/>
</dbReference>
<evidence type="ECO:0000259" key="14">
    <source>
        <dbReference type="Pfam" id="PF01113"/>
    </source>
</evidence>